<name>A0A1J4KFA3_9EUKA</name>
<dbReference type="GeneID" id="94826855"/>
<comment type="caution">
    <text evidence="2">The sequence shown here is derived from an EMBL/GenBank/DDBJ whole genome shotgun (WGS) entry which is preliminary data.</text>
</comment>
<keyword evidence="3" id="KW-1185">Reference proteome</keyword>
<organism evidence="2 3">
    <name type="scientific">Tritrichomonas foetus</name>
    <dbReference type="NCBI Taxonomy" id="1144522"/>
    <lineage>
        <taxon>Eukaryota</taxon>
        <taxon>Metamonada</taxon>
        <taxon>Parabasalia</taxon>
        <taxon>Tritrichomonadida</taxon>
        <taxon>Tritrichomonadidae</taxon>
        <taxon>Tritrichomonas</taxon>
    </lineage>
</organism>
<proteinExistence type="predicted"/>
<dbReference type="RefSeq" id="XP_068361414.1">
    <property type="nucleotide sequence ID" value="XM_068492151.1"/>
</dbReference>
<feature type="coiled-coil region" evidence="1">
    <location>
        <begin position="103"/>
        <end position="147"/>
    </location>
</feature>
<feature type="coiled-coil region" evidence="1">
    <location>
        <begin position="634"/>
        <end position="836"/>
    </location>
</feature>
<reference evidence="2" key="1">
    <citation type="submission" date="2016-10" db="EMBL/GenBank/DDBJ databases">
        <authorList>
            <person name="Benchimol M."/>
            <person name="Almeida L.G."/>
            <person name="Vasconcelos A.T."/>
            <person name="Perreira-Neves A."/>
            <person name="Rosa I.A."/>
            <person name="Tasca T."/>
            <person name="Bogo M.R."/>
            <person name="de Souza W."/>
        </authorList>
    </citation>
    <scope>NUCLEOTIDE SEQUENCE [LARGE SCALE GENOMIC DNA]</scope>
    <source>
        <strain evidence="2">K</strain>
    </source>
</reference>
<dbReference type="VEuPathDB" id="TrichDB:TRFO_04879"/>
<evidence type="ECO:0000313" key="3">
    <source>
        <dbReference type="Proteomes" id="UP000179807"/>
    </source>
</evidence>
<feature type="coiled-coil region" evidence="1">
    <location>
        <begin position="217"/>
        <end position="298"/>
    </location>
</feature>
<sequence length="1136" mass="130756">MESTSFRLSGFTPVVSSYIDSLALNPQYHSLATFLKKLKVSDPQLRINASQATKLESLLKGVCESVSAINDRTFSVSYDAFIKFYKTINLSHNLLHRYYKGFVTQAEDENKKMKEEFEPLKSKSREYDTLKVQLNDAKTRLSASQRQASSSADSARKQIIQDISKQFKLSSKIADVPTLVKSIKTLMAKNLLHIKTLTKEFQLPSNTTKDSIVSELKKEFEKQQKSSNENLEKKDKEIKELQKQINELKEKVMDESDFSQDEDKRKLQKTIIRQKRQIRNLESELNNNTRNKAEVEGILKLYDDLSNQYRSQSKEMLDAINARTTLITCIEKQNMIIAALDDQLEKVSNPQFRPHDRSISQSIINDKTPSKVDASKLEKDIIKLLLDVPVENDEIQTICHENHPLTEKVRLTLHHLTDFHFTNKDLLETNQKLFSVIIGQFKFIQSLSNSKDCFNTLYPDLPYDECRNLVIAQVARIQHFINTYARGLAEDSCLFDDLLKTQNSQNFLDSIKKYLGRYAKPQSLESEELFILLLQSVACNDILRQYGNEARKHNATLAQKYKQLKDYSGQAKKALEIQSSTMIQESNSKVQETIIAAKSLLRKSLLQESSQNPEIVNYLEELDNIAPVKDNEYVRALQKQNGELRKEMFELKNARAKLMNDAKTDIEAVQKQIQQIKDESNKRLGKKNEENVKLANKLKQTILRLGELKRENTKMNESIALAEKKYKQFEEQSNTLVCEIQDQLSSTKADFENLLRETQMKNEEFQQSKILEMSQFQDTIKKTNEALQKENSKLKKALRQEKDNNNNLTKKYDETCERYEEACNKYEEKIATLKHNEIEALDAADTVSKQFKEIHNDHQKLEIEFKALQLRFDSKDEASKRDKSILESQLNAKIMAVEHDAQTAIEAAKSAQLAKQQLLLGEICKYFPGFVNIQSPISEETVFAMLQKVRDSIKDISDSHKSNELLKEIAEIVAAEDYSTIPSIIKDLLNDIENKMEALEAFDVAKATIEQYQDWLQRLYMIITNGMVEEVTRGSMQKSIEDALLASVGKNSVVQRLETLKAEKKLLLMKVQDVVLPKKNKITFRHLMILMMYTMRMKKLSGNMENQYSFATNIIKGDSDEGTFLGESPFSNLFFA</sequence>
<evidence type="ECO:0000256" key="1">
    <source>
        <dbReference type="SAM" id="Coils"/>
    </source>
</evidence>
<protein>
    <submittedName>
        <fullName evidence="2">Uncharacterized protein</fullName>
    </submittedName>
</protein>
<dbReference type="EMBL" id="MLAK01000671">
    <property type="protein sequence ID" value="OHT08278.1"/>
    <property type="molecule type" value="Genomic_DNA"/>
</dbReference>
<keyword evidence="1" id="KW-0175">Coiled coil</keyword>
<dbReference type="Proteomes" id="UP000179807">
    <property type="component" value="Unassembled WGS sequence"/>
</dbReference>
<gene>
    <name evidence="2" type="ORF">TRFO_04879</name>
</gene>
<dbReference type="AlphaFoldDB" id="A0A1J4KFA3"/>
<accession>A0A1J4KFA3</accession>
<evidence type="ECO:0000313" key="2">
    <source>
        <dbReference type="EMBL" id="OHT08278.1"/>
    </source>
</evidence>